<dbReference type="RefSeq" id="WP_187083916.1">
    <property type="nucleotide sequence ID" value="NZ_JACORU010000010.1"/>
</dbReference>
<name>A0A923MC30_9BURK</name>
<evidence type="ECO:0000259" key="3">
    <source>
        <dbReference type="Pfam" id="PF05368"/>
    </source>
</evidence>
<reference evidence="4" key="1">
    <citation type="submission" date="2020-08" db="EMBL/GenBank/DDBJ databases">
        <title>Ramlibacter sp. GTP1 16S ribosomal RNA gene genome sequencing and assembly.</title>
        <authorList>
            <person name="Kang M."/>
        </authorList>
    </citation>
    <scope>NUCLEOTIDE SEQUENCE</scope>
    <source>
        <strain evidence="4">GTP1</strain>
    </source>
</reference>
<protein>
    <submittedName>
        <fullName evidence="4">NmrA/HSCARG family protein</fullName>
    </submittedName>
</protein>
<dbReference type="PANTHER" id="PTHR42748:SF7">
    <property type="entry name" value="NMRA LIKE REDOX SENSOR 1-RELATED"/>
    <property type="match status" value="1"/>
</dbReference>
<evidence type="ECO:0000256" key="1">
    <source>
        <dbReference type="ARBA" id="ARBA00006328"/>
    </source>
</evidence>
<dbReference type="Gene3D" id="3.40.50.720">
    <property type="entry name" value="NAD(P)-binding Rossmann-like Domain"/>
    <property type="match status" value="1"/>
</dbReference>
<dbReference type="PANTHER" id="PTHR42748">
    <property type="entry name" value="NITROGEN METABOLITE REPRESSION PROTEIN NMRA FAMILY MEMBER"/>
    <property type="match status" value="1"/>
</dbReference>
<organism evidence="4 5">
    <name type="scientific">Ramlibacter albus</name>
    <dbReference type="NCBI Taxonomy" id="2079448"/>
    <lineage>
        <taxon>Bacteria</taxon>
        <taxon>Pseudomonadati</taxon>
        <taxon>Pseudomonadota</taxon>
        <taxon>Betaproteobacteria</taxon>
        <taxon>Burkholderiales</taxon>
        <taxon>Comamonadaceae</taxon>
        <taxon>Ramlibacter</taxon>
    </lineage>
</organism>
<evidence type="ECO:0000313" key="4">
    <source>
        <dbReference type="EMBL" id="MBC5767431.1"/>
    </source>
</evidence>
<proteinExistence type="inferred from homology"/>
<dbReference type="Pfam" id="PF05368">
    <property type="entry name" value="NmrA"/>
    <property type="match status" value="1"/>
</dbReference>
<evidence type="ECO:0000313" key="5">
    <source>
        <dbReference type="Proteomes" id="UP000596827"/>
    </source>
</evidence>
<dbReference type="InterPro" id="IPR036291">
    <property type="entry name" value="NAD(P)-bd_dom_sf"/>
</dbReference>
<dbReference type="Gene3D" id="3.90.25.10">
    <property type="entry name" value="UDP-galactose 4-epimerase, domain 1"/>
    <property type="match status" value="1"/>
</dbReference>
<sequence>MTSKKIIAVFGATGAQGGGLVRALLADRGGAFTVRALTRKPGSPAAQALREAGAEVVYADQDQPDTLVAALAGAHGAFCVTNFWEHFSPEREYAQAKAMAEAAAAAGVKHVIWSTLEDTRQWVAPGSGRMPLLMGKYNVPHFDAKGEADLLFDDLGVPTTWLVTSFYWENLIHFGMGPKRGADGRLKFTLPMGTSKLPAIAAGDIGVCALELFYQGEAVIGERIAIAGEHLSGAEMAAQLSVALGEPVDHHAASWDEYRAYDFPGADDLGNMFQFNQEFEQDFRAVRDVERTRQLHPGLQDFAQWLRANAGAIPKG</sequence>
<keyword evidence="5" id="KW-1185">Reference proteome</keyword>
<dbReference type="SUPFAM" id="SSF51735">
    <property type="entry name" value="NAD(P)-binding Rossmann-fold domains"/>
    <property type="match status" value="1"/>
</dbReference>
<comment type="caution">
    <text evidence="4">The sequence shown here is derived from an EMBL/GenBank/DDBJ whole genome shotgun (WGS) entry which is preliminary data.</text>
</comment>
<dbReference type="EMBL" id="JACORU010000010">
    <property type="protein sequence ID" value="MBC5767431.1"/>
    <property type="molecule type" value="Genomic_DNA"/>
</dbReference>
<dbReference type="CDD" id="cd05251">
    <property type="entry name" value="NmrA_like_SDR_a"/>
    <property type="match status" value="1"/>
</dbReference>
<dbReference type="AlphaFoldDB" id="A0A923MC30"/>
<dbReference type="Proteomes" id="UP000596827">
    <property type="component" value="Unassembled WGS sequence"/>
</dbReference>
<accession>A0A923MC30</accession>
<evidence type="ECO:0000256" key="2">
    <source>
        <dbReference type="ARBA" id="ARBA00022857"/>
    </source>
</evidence>
<feature type="domain" description="NmrA-like" evidence="3">
    <location>
        <begin position="4"/>
        <end position="290"/>
    </location>
</feature>
<comment type="similarity">
    <text evidence="1">Belongs to the NmrA-type oxidoreductase family.</text>
</comment>
<dbReference type="InterPro" id="IPR008030">
    <property type="entry name" value="NmrA-like"/>
</dbReference>
<gene>
    <name evidence="4" type="ORF">H8R02_23395</name>
</gene>
<keyword evidence="2" id="KW-0521">NADP</keyword>
<dbReference type="InterPro" id="IPR051164">
    <property type="entry name" value="NmrA-like_oxidored"/>
</dbReference>